<gene>
    <name evidence="1" type="ORF">NDU88_007396</name>
</gene>
<accession>A0AAV7TZW5</accession>
<comment type="caution">
    <text evidence="1">The sequence shown here is derived from an EMBL/GenBank/DDBJ whole genome shotgun (WGS) entry which is preliminary data.</text>
</comment>
<sequence>MQSVPGGCCALRGLWKGRTWENRLSGPTNRGRTPTLALLCRQDLLNEPIATHLVGSEPGLLKASWEEHPCKSRAWAAWCLWGHPRLADPPADLLGHVPWSGVLMAAATRRNSEC</sequence>
<proteinExistence type="predicted"/>
<dbReference type="AlphaFoldDB" id="A0AAV7TZW5"/>
<dbReference type="EMBL" id="JANPWB010000006">
    <property type="protein sequence ID" value="KAJ1182202.1"/>
    <property type="molecule type" value="Genomic_DNA"/>
</dbReference>
<evidence type="ECO:0000313" key="2">
    <source>
        <dbReference type="Proteomes" id="UP001066276"/>
    </source>
</evidence>
<dbReference type="Proteomes" id="UP001066276">
    <property type="component" value="Chromosome 3_2"/>
</dbReference>
<protein>
    <submittedName>
        <fullName evidence="1">Uncharacterized protein</fullName>
    </submittedName>
</protein>
<name>A0AAV7TZW5_PLEWA</name>
<keyword evidence="2" id="KW-1185">Reference proteome</keyword>
<evidence type="ECO:0000313" key="1">
    <source>
        <dbReference type="EMBL" id="KAJ1182202.1"/>
    </source>
</evidence>
<organism evidence="1 2">
    <name type="scientific">Pleurodeles waltl</name>
    <name type="common">Iberian ribbed newt</name>
    <dbReference type="NCBI Taxonomy" id="8319"/>
    <lineage>
        <taxon>Eukaryota</taxon>
        <taxon>Metazoa</taxon>
        <taxon>Chordata</taxon>
        <taxon>Craniata</taxon>
        <taxon>Vertebrata</taxon>
        <taxon>Euteleostomi</taxon>
        <taxon>Amphibia</taxon>
        <taxon>Batrachia</taxon>
        <taxon>Caudata</taxon>
        <taxon>Salamandroidea</taxon>
        <taxon>Salamandridae</taxon>
        <taxon>Pleurodelinae</taxon>
        <taxon>Pleurodeles</taxon>
    </lineage>
</organism>
<reference evidence="1" key="1">
    <citation type="journal article" date="2022" name="bioRxiv">
        <title>Sequencing and chromosome-scale assembly of the giantPleurodeles waltlgenome.</title>
        <authorList>
            <person name="Brown T."/>
            <person name="Elewa A."/>
            <person name="Iarovenko S."/>
            <person name="Subramanian E."/>
            <person name="Araus A.J."/>
            <person name="Petzold A."/>
            <person name="Susuki M."/>
            <person name="Suzuki K.-i.T."/>
            <person name="Hayashi T."/>
            <person name="Toyoda A."/>
            <person name="Oliveira C."/>
            <person name="Osipova E."/>
            <person name="Leigh N.D."/>
            <person name="Simon A."/>
            <person name="Yun M.H."/>
        </authorList>
    </citation>
    <scope>NUCLEOTIDE SEQUENCE</scope>
    <source>
        <strain evidence="1">20211129_DDA</strain>
        <tissue evidence="1">Liver</tissue>
    </source>
</reference>